<dbReference type="Gene3D" id="3.30.300.20">
    <property type="match status" value="1"/>
</dbReference>
<dbReference type="OrthoDB" id="9791538at2"/>
<dbReference type="Pfam" id="PF02566">
    <property type="entry name" value="OsmC"/>
    <property type="match status" value="1"/>
</dbReference>
<dbReference type="InterPro" id="IPR052924">
    <property type="entry name" value="OsmC/Ohr_hydroprdx_reductase"/>
</dbReference>
<dbReference type="AlphaFoldDB" id="A0A1G5JSE6"/>
<accession>A0A1G5JSE6</accession>
<gene>
    <name evidence="1" type="ORF">SAMN02927903_02869</name>
</gene>
<dbReference type="SUPFAM" id="SSF82784">
    <property type="entry name" value="OsmC-like"/>
    <property type="match status" value="1"/>
</dbReference>
<sequence length="150" mass="16382">MSQKTVNVMGYASGNDQFLVKARNLDIRISKNPKAAELEGPSPIEYILAGFAGCINAVGKLVAKELDLTLQSLQVEISATLDTDRYNGIPTGFRAGFRQIDVTVKPTADASPELLQQWLEQVEYRCPVQDNLIHPTPVSVTLDALEPVVN</sequence>
<proteinExistence type="predicted"/>
<dbReference type="InterPro" id="IPR036102">
    <property type="entry name" value="OsmC/Ohrsf"/>
</dbReference>
<evidence type="ECO:0000313" key="1">
    <source>
        <dbReference type="EMBL" id="SCY91315.1"/>
    </source>
</evidence>
<protein>
    <submittedName>
        <fullName evidence="1">Uncharacterized OsmC-related protein</fullName>
    </submittedName>
</protein>
<name>A0A1G5JSE6_9FLAO</name>
<dbReference type="PANTHER" id="PTHR35368">
    <property type="entry name" value="HYDROPEROXIDE REDUCTASE"/>
    <property type="match status" value="1"/>
</dbReference>
<dbReference type="RefSeq" id="WP_091145632.1">
    <property type="nucleotide sequence ID" value="NZ_FMVF01000016.1"/>
</dbReference>
<dbReference type="Proteomes" id="UP000199354">
    <property type="component" value="Unassembled WGS sequence"/>
</dbReference>
<dbReference type="InterPro" id="IPR003718">
    <property type="entry name" value="OsmC/Ohr_fam"/>
</dbReference>
<dbReference type="PANTHER" id="PTHR35368:SF1">
    <property type="entry name" value="HYDROPEROXIDE REDUCTASE"/>
    <property type="match status" value="1"/>
</dbReference>
<organism evidence="1 2">
    <name type="scientific">Flavobacterium caeni</name>
    <dbReference type="NCBI Taxonomy" id="490189"/>
    <lineage>
        <taxon>Bacteria</taxon>
        <taxon>Pseudomonadati</taxon>
        <taxon>Bacteroidota</taxon>
        <taxon>Flavobacteriia</taxon>
        <taxon>Flavobacteriales</taxon>
        <taxon>Flavobacteriaceae</taxon>
        <taxon>Flavobacterium</taxon>
    </lineage>
</organism>
<evidence type="ECO:0000313" key="2">
    <source>
        <dbReference type="Proteomes" id="UP000199354"/>
    </source>
</evidence>
<dbReference type="InterPro" id="IPR015946">
    <property type="entry name" value="KH_dom-like_a/b"/>
</dbReference>
<dbReference type="EMBL" id="FMVF01000016">
    <property type="protein sequence ID" value="SCY91315.1"/>
    <property type="molecule type" value="Genomic_DNA"/>
</dbReference>
<keyword evidence="2" id="KW-1185">Reference proteome</keyword>
<dbReference type="STRING" id="490189.SAMN02927903_02869"/>
<reference evidence="1 2" key="1">
    <citation type="submission" date="2016-10" db="EMBL/GenBank/DDBJ databases">
        <authorList>
            <person name="de Groot N.N."/>
        </authorList>
    </citation>
    <scope>NUCLEOTIDE SEQUENCE [LARGE SCALE GENOMIC DNA]</scope>
    <source>
        <strain evidence="1 2">CGMCC 1.7031</strain>
    </source>
</reference>